<name>M5FPV4_DACPD</name>
<dbReference type="InterPro" id="IPR021668">
    <property type="entry name" value="TAN"/>
</dbReference>
<dbReference type="GO" id="GO:0005634">
    <property type="term" value="C:nucleus"/>
    <property type="evidence" value="ECO:0007669"/>
    <property type="project" value="UniProtKB-SubCell"/>
</dbReference>
<feature type="compositionally biased region" description="Acidic residues" evidence="17">
    <location>
        <begin position="164"/>
        <end position="178"/>
    </location>
</feature>
<dbReference type="OMA" id="DVRLYRM"/>
<evidence type="ECO:0000256" key="15">
    <source>
        <dbReference type="ARBA" id="ARBA00048679"/>
    </source>
</evidence>
<evidence type="ECO:0000256" key="7">
    <source>
        <dbReference type="ARBA" id="ARBA00022679"/>
    </source>
</evidence>
<dbReference type="HOGENOM" id="CLU_000178_11_0_1"/>
<feature type="region of interest" description="Disordered" evidence="17">
    <location>
        <begin position="714"/>
        <end position="751"/>
    </location>
</feature>
<keyword evidence="16" id="KW-0158">Chromosome</keyword>
<dbReference type="InterPro" id="IPR036940">
    <property type="entry name" value="PI3/4_kinase_cat_sf"/>
</dbReference>
<dbReference type="GO" id="GO:0004674">
    <property type="term" value="F:protein serine/threonine kinase activity"/>
    <property type="evidence" value="ECO:0007669"/>
    <property type="project" value="UniProtKB-KW"/>
</dbReference>
<keyword evidence="12 16" id="KW-0539">Nucleus</keyword>
<evidence type="ECO:0000256" key="9">
    <source>
        <dbReference type="ARBA" id="ARBA00022763"/>
    </source>
</evidence>
<dbReference type="GO" id="GO:0000781">
    <property type="term" value="C:chromosome, telomeric region"/>
    <property type="evidence" value="ECO:0007669"/>
    <property type="project" value="UniProtKB-SubCell"/>
</dbReference>
<dbReference type="GO" id="GO:0005524">
    <property type="term" value="F:ATP binding"/>
    <property type="evidence" value="ECO:0007669"/>
    <property type="project" value="UniProtKB-KW"/>
</dbReference>
<dbReference type="GO" id="GO:0035556">
    <property type="term" value="P:intracellular signal transduction"/>
    <property type="evidence" value="ECO:0007669"/>
    <property type="project" value="UniProtKB-ARBA"/>
</dbReference>
<dbReference type="InterPro" id="IPR014009">
    <property type="entry name" value="PIK_FAT"/>
</dbReference>
<dbReference type="GeneID" id="63685983"/>
<evidence type="ECO:0000256" key="3">
    <source>
        <dbReference type="ARBA" id="ARBA00011370"/>
    </source>
</evidence>
<proteinExistence type="inferred from homology"/>
<keyword evidence="11 16" id="KW-0067">ATP-binding</keyword>
<dbReference type="Pfam" id="PF00454">
    <property type="entry name" value="PI3_PI4_kinase"/>
    <property type="match status" value="1"/>
</dbReference>
<keyword evidence="16" id="KW-0779">Telomere</keyword>
<feature type="region of interest" description="Disordered" evidence="17">
    <location>
        <begin position="163"/>
        <end position="214"/>
    </location>
</feature>
<feature type="compositionally biased region" description="Polar residues" evidence="17">
    <location>
        <begin position="2982"/>
        <end position="2994"/>
    </location>
</feature>
<comment type="catalytic activity">
    <reaction evidence="14 16">
        <text>L-threonyl-[protein] + ATP = O-phospho-L-threonyl-[protein] + ADP + H(+)</text>
        <dbReference type="Rhea" id="RHEA:46608"/>
        <dbReference type="Rhea" id="RHEA-COMP:11060"/>
        <dbReference type="Rhea" id="RHEA-COMP:11605"/>
        <dbReference type="ChEBI" id="CHEBI:15378"/>
        <dbReference type="ChEBI" id="CHEBI:30013"/>
        <dbReference type="ChEBI" id="CHEBI:30616"/>
        <dbReference type="ChEBI" id="CHEBI:61977"/>
        <dbReference type="ChEBI" id="CHEBI:456216"/>
        <dbReference type="EC" id="2.7.11.1"/>
    </reaction>
</comment>
<dbReference type="SMART" id="SM00146">
    <property type="entry name" value="PI3Kc"/>
    <property type="match status" value="1"/>
</dbReference>
<dbReference type="OrthoDB" id="381190at2759"/>
<comment type="function">
    <text evidence="13 16">Serine/threonine protein kinase which activates checkpoint signaling upon genotoxic stresses such as ionizing radiation (IR), ultraviolet light (UV), or DNA replication stalling, thereby acting as a DNA damage sensor. Recognizes the substrate consensus sequence [ST]-Q. Phosphorylates histone H2A to form H2AS128ph (gamma-H2A) at sites of DNA damage, involved in the regulation of DNA damage response mechanism. Required for the control of telomere length and genome stability.</text>
</comment>
<evidence type="ECO:0000256" key="6">
    <source>
        <dbReference type="ARBA" id="ARBA00022527"/>
    </source>
</evidence>
<dbReference type="EC" id="2.7.11.1" evidence="4 16"/>
<feature type="compositionally biased region" description="Low complexity" evidence="17">
    <location>
        <begin position="186"/>
        <end position="196"/>
    </location>
</feature>
<protein>
    <recommendedName>
        <fullName evidence="5 16">Serine/threonine-protein kinase Tel1</fullName>
        <ecNumber evidence="4 16">2.7.11.1</ecNumber>
    </recommendedName>
</protein>
<dbReference type="EMBL" id="JH795883">
    <property type="protein sequence ID" value="EJT96604.1"/>
    <property type="molecule type" value="Genomic_DNA"/>
</dbReference>
<dbReference type="Pfam" id="PF11640">
    <property type="entry name" value="TAN"/>
    <property type="match status" value="1"/>
</dbReference>
<comment type="catalytic activity">
    <reaction evidence="15">
        <text>L-seryl-[protein] + ATP = O-phospho-L-seryl-[protein] + ADP + H(+)</text>
        <dbReference type="Rhea" id="RHEA:17989"/>
        <dbReference type="Rhea" id="RHEA-COMP:9863"/>
        <dbReference type="Rhea" id="RHEA-COMP:11604"/>
        <dbReference type="ChEBI" id="CHEBI:15378"/>
        <dbReference type="ChEBI" id="CHEBI:29999"/>
        <dbReference type="ChEBI" id="CHEBI:30616"/>
        <dbReference type="ChEBI" id="CHEBI:83421"/>
        <dbReference type="ChEBI" id="CHEBI:456216"/>
        <dbReference type="EC" id="2.7.11.1"/>
    </reaction>
</comment>
<feature type="domain" description="FAT" evidence="19">
    <location>
        <begin position="1962"/>
        <end position="2585"/>
    </location>
</feature>
<dbReference type="InterPro" id="IPR003152">
    <property type="entry name" value="FATC_dom"/>
</dbReference>
<dbReference type="Gene3D" id="1.10.1070.11">
    <property type="entry name" value="Phosphatidylinositol 3-/4-kinase, catalytic domain"/>
    <property type="match status" value="1"/>
</dbReference>
<evidence type="ECO:0000259" key="20">
    <source>
        <dbReference type="PROSITE" id="PS51190"/>
    </source>
</evidence>
<evidence type="ECO:0000256" key="10">
    <source>
        <dbReference type="ARBA" id="ARBA00022777"/>
    </source>
</evidence>
<comment type="subcellular location">
    <subcellularLocation>
        <location evidence="16">Chromosome</location>
        <location evidence="16">Telomere</location>
    </subcellularLocation>
    <subcellularLocation>
        <location evidence="1 16">Nucleus</location>
    </subcellularLocation>
</comment>
<dbReference type="PANTHER" id="PTHR37079">
    <property type="entry name" value="SERINE/THREONINE-PROTEIN KINASE ATM"/>
    <property type="match status" value="1"/>
</dbReference>
<comment type="similarity">
    <text evidence="2 16">Belongs to the PI3/PI4-kinase family. ATM subfamily.</text>
</comment>
<feature type="domain" description="PI3K/PI4K catalytic" evidence="18">
    <location>
        <begin position="2693"/>
        <end position="3005"/>
    </location>
</feature>
<evidence type="ECO:0000256" key="4">
    <source>
        <dbReference type="ARBA" id="ARBA00012513"/>
    </source>
</evidence>
<dbReference type="InterPro" id="IPR011009">
    <property type="entry name" value="Kinase-like_dom_sf"/>
</dbReference>
<feature type="region of interest" description="Disordered" evidence="17">
    <location>
        <begin position="2982"/>
        <end position="3013"/>
    </location>
</feature>
<evidence type="ECO:0000256" key="5">
    <source>
        <dbReference type="ARBA" id="ARBA00014619"/>
    </source>
</evidence>
<organism evidence="21 22">
    <name type="scientific">Dacryopinax primogenitus (strain DJM 731)</name>
    <name type="common">Brown rot fungus</name>
    <dbReference type="NCBI Taxonomy" id="1858805"/>
    <lineage>
        <taxon>Eukaryota</taxon>
        <taxon>Fungi</taxon>
        <taxon>Dikarya</taxon>
        <taxon>Basidiomycota</taxon>
        <taxon>Agaricomycotina</taxon>
        <taxon>Dacrymycetes</taxon>
        <taxon>Dacrymycetales</taxon>
        <taxon>Dacrymycetaceae</taxon>
        <taxon>Dacryopinax</taxon>
    </lineage>
</organism>
<dbReference type="STRING" id="1858805.M5FPV4"/>
<dbReference type="GO" id="GO:0106310">
    <property type="term" value="F:protein serine kinase activity"/>
    <property type="evidence" value="ECO:0007669"/>
    <property type="project" value="RHEA"/>
</dbReference>
<keyword evidence="9 16" id="KW-0227">DNA damage</keyword>
<evidence type="ECO:0000256" key="1">
    <source>
        <dbReference type="ARBA" id="ARBA00004123"/>
    </source>
</evidence>
<evidence type="ECO:0000259" key="18">
    <source>
        <dbReference type="PROSITE" id="PS50290"/>
    </source>
</evidence>
<dbReference type="GO" id="GO:0006325">
    <property type="term" value="P:chromatin organization"/>
    <property type="evidence" value="ECO:0007669"/>
    <property type="project" value="UniProtKB-KW"/>
</dbReference>
<evidence type="ECO:0000256" key="11">
    <source>
        <dbReference type="ARBA" id="ARBA00022840"/>
    </source>
</evidence>
<keyword evidence="16" id="KW-0156">Chromatin regulator</keyword>
<keyword evidence="10 16" id="KW-0418">Kinase</keyword>
<keyword evidence="8 16" id="KW-0547">Nucleotide-binding</keyword>
<dbReference type="PROSITE" id="PS50290">
    <property type="entry name" value="PI3_4_KINASE_3"/>
    <property type="match status" value="1"/>
</dbReference>
<dbReference type="Proteomes" id="UP000030653">
    <property type="component" value="Unassembled WGS sequence"/>
</dbReference>
<gene>
    <name evidence="21" type="ORF">DACRYDRAFT_120031</name>
</gene>
<dbReference type="Gene3D" id="3.30.1010.10">
    <property type="entry name" value="Phosphatidylinositol 3-kinase Catalytic Subunit, Chain A, domain 4"/>
    <property type="match status" value="1"/>
</dbReference>
<dbReference type="InterPro" id="IPR044107">
    <property type="entry name" value="PIKKc_ATM"/>
</dbReference>
<evidence type="ECO:0000256" key="17">
    <source>
        <dbReference type="SAM" id="MobiDB-lite"/>
    </source>
</evidence>
<dbReference type="SUPFAM" id="SSF48371">
    <property type="entry name" value="ARM repeat"/>
    <property type="match status" value="1"/>
</dbReference>
<evidence type="ECO:0000256" key="2">
    <source>
        <dbReference type="ARBA" id="ARBA00010769"/>
    </source>
</evidence>
<dbReference type="PROSITE" id="PS51190">
    <property type="entry name" value="FATC"/>
    <property type="match status" value="1"/>
</dbReference>
<evidence type="ECO:0000256" key="13">
    <source>
        <dbReference type="ARBA" id="ARBA00025079"/>
    </source>
</evidence>
<dbReference type="SMART" id="SM01342">
    <property type="entry name" value="TAN"/>
    <property type="match status" value="1"/>
</dbReference>
<accession>M5FPV4</accession>
<evidence type="ECO:0000259" key="19">
    <source>
        <dbReference type="PROSITE" id="PS51189"/>
    </source>
</evidence>
<dbReference type="InterPro" id="IPR038980">
    <property type="entry name" value="ATM_plant"/>
</dbReference>
<dbReference type="PROSITE" id="PS00916">
    <property type="entry name" value="PI3_4_KINASE_2"/>
    <property type="match status" value="1"/>
</dbReference>
<keyword evidence="7 16" id="KW-0808">Transferase</keyword>
<keyword evidence="22" id="KW-1185">Reference proteome</keyword>
<dbReference type="InterPro" id="IPR000403">
    <property type="entry name" value="PI3/4_kinase_cat_dom"/>
</dbReference>
<evidence type="ECO:0000256" key="8">
    <source>
        <dbReference type="ARBA" id="ARBA00022741"/>
    </source>
</evidence>
<evidence type="ECO:0000313" key="22">
    <source>
        <dbReference type="Proteomes" id="UP000030653"/>
    </source>
</evidence>
<reference evidence="21 22" key="1">
    <citation type="journal article" date="2012" name="Science">
        <title>The Paleozoic origin of enzymatic lignin decomposition reconstructed from 31 fungal genomes.</title>
        <authorList>
            <person name="Floudas D."/>
            <person name="Binder M."/>
            <person name="Riley R."/>
            <person name="Barry K."/>
            <person name="Blanchette R.A."/>
            <person name="Henrissat B."/>
            <person name="Martinez A.T."/>
            <person name="Otillar R."/>
            <person name="Spatafora J.W."/>
            <person name="Yadav J.S."/>
            <person name="Aerts A."/>
            <person name="Benoit I."/>
            <person name="Boyd A."/>
            <person name="Carlson A."/>
            <person name="Copeland A."/>
            <person name="Coutinho P.M."/>
            <person name="de Vries R.P."/>
            <person name="Ferreira P."/>
            <person name="Findley K."/>
            <person name="Foster B."/>
            <person name="Gaskell J."/>
            <person name="Glotzer D."/>
            <person name="Gorecki P."/>
            <person name="Heitman J."/>
            <person name="Hesse C."/>
            <person name="Hori C."/>
            <person name="Igarashi K."/>
            <person name="Jurgens J.A."/>
            <person name="Kallen N."/>
            <person name="Kersten P."/>
            <person name="Kohler A."/>
            <person name="Kuees U."/>
            <person name="Kumar T.K.A."/>
            <person name="Kuo A."/>
            <person name="LaButti K."/>
            <person name="Larrondo L.F."/>
            <person name="Lindquist E."/>
            <person name="Ling A."/>
            <person name="Lombard V."/>
            <person name="Lucas S."/>
            <person name="Lundell T."/>
            <person name="Martin R."/>
            <person name="McLaughlin D.J."/>
            <person name="Morgenstern I."/>
            <person name="Morin E."/>
            <person name="Murat C."/>
            <person name="Nagy L.G."/>
            <person name="Nolan M."/>
            <person name="Ohm R.A."/>
            <person name="Patyshakuliyeva A."/>
            <person name="Rokas A."/>
            <person name="Ruiz-Duenas F.J."/>
            <person name="Sabat G."/>
            <person name="Salamov A."/>
            <person name="Samejima M."/>
            <person name="Schmutz J."/>
            <person name="Slot J.C."/>
            <person name="St John F."/>
            <person name="Stenlid J."/>
            <person name="Sun H."/>
            <person name="Sun S."/>
            <person name="Syed K."/>
            <person name="Tsang A."/>
            <person name="Wiebenga A."/>
            <person name="Young D."/>
            <person name="Pisabarro A."/>
            <person name="Eastwood D.C."/>
            <person name="Martin F."/>
            <person name="Cullen D."/>
            <person name="Grigoriev I.V."/>
            <person name="Hibbett D.S."/>
        </authorList>
    </citation>
    <scope>NUCLEOTIDE SEQUENCE [LARGE SCALE GENOMIC DNA]</scope>
    <source>
        <strain evidence="21 22">DJM-731 SS1</strain>
    </source>
</reference>
<sequence>MSFGLHVLSKGRVTERHAELQTVRDYFERLPAGSAYGDKPDDYLFLYQSLFACIRQDAQVWEKKPTPVAERRLEDAGGVLRLVVEKTIHHVDRKTFNALRNHILQSSVYRKALVPPLALNYAKMLDMALAYGPHLDHLTPSDWVSAVFRCFDVLLGRRLGNETPLDEDFGEPDEEASDMEPSGMDTITSPSTSGITSRKRPYKEDTSSSPVVTRSRRTHRLIPMTLVQREYASVLKCLFSTSRLHLLDKAILKEHRDPEREEEGYDTMKRLQRAVLRAFVTFFEIFPGETSGTEDVLCAMNKALVDLEMNAMELVIKFGIDILLLLMDIWGIKNPSAKEQLIITARLLLPFVSHPSVNSLISYDLVSRLRRRLEEEADPRGGLEPLTLDSLRLQLSDPKDSVREEAPFCKTAFRNGHGLTKEQVVTWSAMEVHADCLRKLHEYSEVSFAGKDGERESKRQRREHPVKMFLSGFDSAQESEHARVFRIQLFLFFIEQAWISLHEELQIQIHAQMMQLVSDPQALVRAWATICLAAIALQPVTGEAQLDWSTTWSLAIRRISTTTTCRSASHLLYAILKSSLLDQQRILTEIGDFSKELAVQGPTFPYDSVCAFLCECLRIARQDATLYRLQIEDKILAWLEKTWRMVEGSANGFTHAKLEGQTVADALALFAAICQLPKAVPLNVRILPPDCRTTERLLEERKYSAERDFLLHTTLPIPGGTLDEESSTQDVSRQPHADAGSQDPSDSPDDLVYANMRQRSCSTFLQNSLHHLLEEWSALKDPVLTATGKQLRRMADMVTLSLAWEALLTLNGVRFTRNVIQSAASVLDVLASVIIARAEGKSLRGQNHALLFLGLEPLAGTESYSTNLKKDVFLRPGSKSGIRRDVLRGITRQCGNQQEKQTKERMRLQGTIWRMADLQDASGSLLKAFRAYLSQEVDSTINRTGPSLDDGWAIGQHLARQQAQANAATASHTLAQDVCAEIGLTFHLQLPAFRLHLACADLDKTILGLVVSDIGNESFLLAPHIFRRIQCKELHISVEDASTILNALHEASFRYSCVRTELFWLCVTEYLLCGLSLWVTQTGPDVDTFFELACTSVLACGKYNFRVLPHPVMQWLHRYIHSDVMETKWPLENVSARSALEDFATHGDYCLRFGLGPFLSSLFELLGHDDQPLDYYNAIFDKLPAHTTRYEEMLSRSVILGNMMLPSSEVRKGPYWALISTCLQFEQFTEHVQSIFVLVSRVLGMTSLTDLFRPYAGQFAYTASKMSHQGDNNDIYDLTKLSKLFGYSDRLALASDCFLLMGPVFLAVANESDPPGGYCFRALCTSAKMEPKAAMKECLSKTMGLRIAFLMNHNITLDDISAVPSSEDINLLNAGLFEYARHCGLSQAETARSISADTVDIILTIVSLLVDTDFDSAEAPFYQLLNNIADLASGFDGSRGPSMDSSSARSAFRAFVIDINQDYAMHRPILPAVSSLTILRCLLWLNAQYGDVFSAATAYHVVTELFTLATRASLVNEQVRILRAIMVYVSLCTSCFAHQSVLRALLRGASALIDQLEIGRTSRNFLNWGLRILLHVSQPEEILPEILLRVGHTLEHSELQNEPFAKKFFHELESWIVAWMSDLYTKKEFRDAVVLAVVLWPAPRDGIFSFCDVSILSVHDVLFEKPNVDDKFPLVDYVSSAAEPSDPSCPTLSAAGFWQLKASLHNVKKPGIEHCHGLSDLLHSYACRLEAVEMETRPAPMELSRHLREVASQRRRLGEIPSSVYLVRRLWELLMDTHPVRRATAYTTLRRIIPMLPNAVKTLYRGAQEEMALIEAYPLKSYVPSPRMIEELLDPACISLAASFSDWISFLAVFLAALHAPVDAIWAQAIPILEMYPSFAERILAPLIHAILRHEALIEPIERRTIRETLSAYVRSVLEQRTTATQCTSAIIDSIVYLRNFEIDEKIDPLSHDKWLDVDYHQLSQRSSAVGAYSTALMLHELSVDHTESHEQSFEEEAILYAVYSHIEEPDGFYAIKAQNARDSVIRSVEHEGRWDLALGYHGSASQSRTSKLKLGSDDATLGIVRSLQSLGFDALALSFLGSSEDQGAPPDLVYDLAWRTAQWDLPNITSPCSVASASLYQALRAVHRERRSDHVETIINHAFVQAVEQLKLIPDDDMVSLTKTCTALICLREVYRWQQPTILSSLKSEAVGSSEWEEFLRIPENMEFSVTERLIATRVSLLRAIDSENNTDQIGDVPSDFSRRLHNIERDCLLNLAKAARAVGNVQVALNSVTQAQNLDSSCLSLSASKEFAYVLWDQGEKKSAIDAMSRLLHAQLRQQKDNVRSSGPDLATIASLQAHLGWWTAEAGLDEGKNINDQYFQPAINLLQKASVPVSEDHATVFYHYALFADDQYRTIGTRDIGRYELYIRRKQQELGWFEAQGYDAALRRVQEARAAKVKPKTNDYNLVHKYRAHRDRAYTLLKRDEARHEELILAGNLFLRKAMEMFSKVLRFSDKFDESAAVRLLARWFSHFKDDSLNDSVSTDLDQVPSHKFVFLVHQLSARMERTHVLSSGQRNLQSLMLRICKEHPFHSLYQVFALGGLKRSRLSTAVLDEGSQQGRADAAAFIHHTLAVDNVAGRKIKHMFEACDAYLEWANYPMKAQKPEQNKKHAMPSRLRLLRLVNCDVPVATSHTPIDKTMQYNDIVTIRNYEPTFRVAGGNNCPKINECNGSDGRSYKQLFKGEGGDDLRQDAVMEQVFELVNHLLQHDLHTRKRRLQMRTYRVIPLASQAGMLEFVESTSPLGSWLQVAHSKYYRNESSTAKIRERLPQPEAQTPPDRKYKIFQDICKHVRPVMRHYFTEKRKVPAAWFAMRLRYARSVAVSSIVGHILGLGDRHLSNILIDNNTGEVVHIDLGIAFDQGTLLPIPETVPFRLTRDIVDGLGTSGTDGVFQRCAENTLRVLREQSDHIKTVLEVFRYDPLHSWTASPFQIAKAQATEVTTTSSGLPPSTAGSEFPPPTALSSRPTEADVTEELNMESDMAQENADRALKSVADKLDKSLSVEYTVNRLINEARDPWNLSQIYSGE</sequence>
<dbReference type="Pfam" id="PF02260">
    <property type="entry name" value="FATC"/>
    <property type="match status" value="1"/>
</dbReference>
<feature type="domain" description="FATC" evidence="20">
    <location>
        <begin position="3040"/>
        <end position="3068"/>
    </location>
</feature>
<evidence type="ECO:0000256" key="12">
    <source>
        <dbReference type="ARBA" id="ARBA00023242"/>
    </source>
</evidence>
<dbReference type="InterPro" id="IPR018936">
    <property type="entry name" value="PI3/4_kinase_CS"/>
</dbReference>
<dbReference type="GO" id="GO:0006281">
    <property type="term" value="P:DNA repair"/>
    <property type="evidence" value="ECO:0007669"/>
    <property type="project" value="InterPro"/>
</dbReference>
<dbReference type="SUPFAM" id="SSF56112">
    <property type="entry name" value="Protein kinase-like (PK-like)"/>
    <property type="match status" value="1"/>
</dbReference>
<evidence type="ECO:0000256" key="14">
    <source>
        <dbReference type="ARBA" id="ARBA00047899"/>
    </source>
</evidence>
<evidence type="ECO:0000256" key="16">
    <source>
        <dbReference type="RuleBase" id="RU365027"/>
    </source>
</evidence>
<evidence type="ECO:0000313" key="21">
    <source>
        <dbReference type="EMBL" id="EJT96604.1"/>
    </source>
</evidence>
<dbReference type="PANTHER" id="PTHR37079:SF4">
    <property type="entry name" value="SERINE_THREONINE-PROTEIN KINASE ATM"/>
    <property type="match status" value="1"/>
</dbReference>
<dbReference type="CDD" id="cd05171">
    <property type="entry name" value="PIKKc_ATM"/>
    <property type="match status" value="1"/>
</dbReference>
<dbReference type="PROSITE" id="PS51189">
    <property type="entry name" value="FAT"/>
    <property type="match status" value="1"/>
</dbReference>
<comment type="subunit">
    <text evidence="3">Associates with DNA double-strand breaks.</text>
</comment>
<dbReference type="RefSeq" id="XP_040623502.1">
    <property type="nucleotide sequence ID" value="XM_040770921.1"/>
</dbReference>
<dbReference type="InterPro" id="IPR016024">
    <property type="entry name" value="ARM-type_fold"/>
</dbReference>
<keyword evidence="6 16" id="KW-0723">Serine/threonine-protein kinase</keyword>